<proteinExistence type="predicted"/>
<evidence type="ECO:0000313" key="2">
    <source>
        <dbReference type="EMBL" id="KEQ19201.1"/>
    </source>
</evidence>
<dbReference type="AlphaFoldDB" id="A0A081NL78"/>
<comment type="caution">
    <text evidence="2">The sequence shown here is derived from an EMBL/GenBank/DDBJ whole genome shotgun (WGS) entry which is preliminary data.</text>
</comment>
<accession>A0A081NL78</accession>
<dbReference type="InterPro" id="IPR010982">
    <property type="entry name" value="Lambda_DNA-bd_dom_sf"/>
</dbReference>
<gene>
    <name evidence="2" type="ORF">GZ78_04185</name>
</gene>
<feature type="domain" description="Bacteriophage CI repressor N-terminal" evidence="1">
    <location>
        <begin position="15"/>
        <end position="73"/>
    </location>
</feature>
<dbReference type="InterPro" id="IPR010744">
    <property type="entry name" value="Phage_CI_N"/>
</dbReference>
<name>A0A081NL78_9GAMM</name>
<dbReference type="GO" id="GO:0003677">
    <property type="term" value="F:DNA binding"/>
    <property type="evidence" value="ECO:0007669"/>
    <property type="project" value="InterPro"/>
</dbReference>
<organism evidence="2 3">
    <name type="scientific">Endozoicomonas numazuensis</name>
    <dbReference type="NCBI Taxonomy" id="1137799"/>
    <lineage>
        <taxon>Bacteria</taxon>
        <taxon>Pseudomonadati</taxon>
        <taxon>Pseudomonadota</taxon>
        <taxon>Gammaproteobacteria</taxon>
        <taxon>Oceanospirillales</taxon>
        <taxon>Endozoicomonadaceae</taxon>
        <taxon>Endozoicomonas</taxon>
    </lineage>
</organism>
<evidence type="ECO:0000313" key="3">
    <source>
        <dbReference type="Proteomes" id="UP000028073"/>
    </source>
</evidence>
<protein>
    <recommendedName>
        <fullName evidence="1">Bacteriophage CI repressor N-terminal domain-containing protein</fullName>
    </recommendedName>
</protein>
<dbReference type="GO" id="GO:0045892">
    <property type="term" value="P:negative regulation of DNA-templated transcription"/>
    <property type="evidence" value="ECO:0007669"/>
    <property type="project" value="InterPro"/>
</dbReference>
<dbReference type="Gene3D" id="1.10.260.40">
    <property type="entry name" value="lambda repressor-like DNA-binding domains"/>
    <property type="match status" value="1"/>
</dbReference>
<dbReference type="STRING" id="1137799.GZ78_04185"/>
<dbReference type="Proteomes" id="UP000028073">
    <property type="component" value="Unassembled WGS sequence"/>
</dbReference>
<dbReference type="EMBL" id="JOKH01000001">
    <property type="protein sequence ID" value="KEQ19201.1"/>
    <property type="molecule type" value="Genomic_DNA"/>
</dbReference>
<dbReference type="OrthoDB" id="7012374at2"/>
<dbReference type="Pfam" id="PF07022">
    <property type="entry name" value="Phage_CI_repr"/>
    <property type="match status" value="1"/>
</dbReference>
<evidence type="ECO:0000259" key="1">
    <source>
        <dbReference type="Pfam" id="PF07022"/>
    </source>
</evidence>
<sequence length="187" mass="21683">MSELYQAKIDDFEEIIKKLREITDAKSDAAIARELGMTPQGFFNARKKGSIPFEKICYLAASKEISLDYLFFTNHKASIDEELLGVVVDCIRSDESELREAKLDFLLGEVSALYNSVVSLKSTEEVQKKLSEHINLMNKTILKRDLHQTKQHYLEYKEDLSDPLKEQLIELIKKMDMRLEKLENKIH</sequence>
<keyword evidence="3" id="KW-1185">Reference proteome</keyword>
<reference evidence="2 3" key="1">
    <citation type="submission" date="2014-06" db="EMBL/GenBank/DDBJ databases">
        <title>Whole Genome Sequences of Three Symbiotic Endozoicomonas Bacteria.</title>
        <authorList>
            <person name="Neave M.J."/>
            <person name="Apprill A."/>
            <person name="Voolstra C.R."/>
        </authorList>
    </citation>
    <scope>NUCLEOTIDE SEQUENCE [LARGE SCALE GENOMIC DNA]</scope>
    <source>
        <strain evidence="2 3">DSM 25634</strain>
    </source>
</reference>
<dbReference type="RefSeq" id="WP_034832885.1">
    <property type="nucleotide sequence ID" value="NZ_JOKH01000001.1"/>
</dbReference>